<dbReference type="Proteomes" id="UP000005307">
    <property type="component" value="Chromosome"/>
</dbReference>
<dbReference type="eggNOG" id="ENOG50334XK">
    <property type="taxonomic scope" value="Bacteria"/>
</dbReference>
<dbReference type="AlphaFoldDB" id="M9R306"/>
<gene>
    <name evidence="2" type="ORF">OAN307_c04000</name>
</gene>
<evidence type="ECO:0000313" key="3">
    <source>
        <dbReference type="Proteomes" id="UP000005307"/>
    </source>
</evidence>
<proteinExistence type="predicted"/>
<name>M9R306_9RHOB</name>
<dbReference type="STRING" id="391626.OAN307_c04000"/>
<sequence length="106" mass="11492">MISMKNVVAAAAVCVAGSAAVAQDIAYELNNNSGYTVMYVYTSPSNADYWGDDILGAQVLASGYMTTVYIHDDSDQCDYDIKFVFDDGDELTDQIDICDLGSYTIN</sequence>
<dbReference type="HOGENOM" id="CLU_139214_2_0_5"/>
<keyword evidence="3" id="KW-1185">Reference proteome</keyword>
<reference evidence="2 3" key="1">
    <citation type="journal article" date="2013" name="PLoS ONE">
        <title>Poles Apart: Arctic and Antarctic Octadecabacter strains Share High Genome Plasticity and a New Type of Xanthorhodopsin.</title>
        <authorList>
            <person name="Vollmers J."/>
            <person name="Voget S."/>
            <person name="Dietrich S."/>
            <person name="Gollnow K."/>
            <person name="Smits M."/>
            <person name="Meyer K."/>
            <person name="Brinkhoff T."/>
            <person name="Simon M."/>
            <person name="Daniel R."/>
        </authorList>
    </citation>
    <scope>NUCLEOTIDE SEQUENCE [LARGE SCALE GENOMIC DNA]</scope>
    <source>
        <strain evidence="2 3">307</strain>
    </source>
</reference>
<feature type="signal peptide" evidence="1">
    <location>
        <begin position="1"/>
        <end position="22"/>
    </location>
</feature>
<dbReference type="KEGG" id="oat:OAN307_c04000"/>
<evidence type="ECO:0000313" key="2">
    <source>
        <dbReference type="EMBL" id="AGI66143.1"/>
    </source>
</evidence>
<feature type="chain" id="PRO_5004102110" evidence="1">
    <location>
        <begin position="23"/>
        <end position="106"/>
    </location>
</feature>
<accession>M9R306</accession>
<protein>
    <submittedName>
        <fullName evidence="2">Uncharacterized protein</fullName>
    </submittedName>
</protein>
<dbReference type="EMBL" id="CP003740">
    <property type="protein sequence ID" value="AGI66143.1"/>
    <property type="molecule type" value="Genomic_DNA"/>
</dbReference>
<organism evidence="2 3">
    <name type="scientific">Octadecabacter antarcticus 307</name>
    <dbReference type="NCBI Taxonomy" id="391626"/>
    <lineage>
        <taxon>Bacteria</taxon>
        <taxon>Pseudomonadati</taxon>
        <taxon>Pseudomonadota</taxon>
        <taxon>Alphaproteobacteria</taxon>
        <taxon>Rhodobacterales</taxon>
        <taxon>Roseobacteraceae</taxon>
        <taxon>Octadecabacter</taxon>
    </lineage>
</organism>
<keyword evidence="1" id="KW-0732">Signal</keyword>
<evidence type="ECO:0000256" key="1">
    <source>
        <dbReference type="SAM" id="SignalP"/>
    </source>
</evidence>